<keyword evidence="1" id="KW-0472">Membrane</keyword>
<reference evidence="4 5" key="1">
    <citation type="submission" date="2021-04" db="EMBL/GenBank/DDBJ databases">
        <title>Metabacillus sp. strain KIGAM252 whole genome sequence.</title>
        <authorList>
            <person name="Seo M.-J."/>
            <person name="Cho E.-S."/>
            <person name="Hwang C.Y."/>
            <person name="Yoon D.J."/>
        </authorList>
    </citation>
    <scope>NUCLEOTIDE SEQUENCE [LARGE SCALE GENOMIC DNA]</scope>
    <source>
        <strain evidence="4 5">KIGAM252</strain>
    </source>
</reference>
<proteinExistence type="predicted"/>
<dbReference type="InterPro" id="IPR047793">
    <property type="entry name" value="LiaF_C"/>
</dbReference>
<feature type="domain" description="DUF7649" evidence="3">
    <location>
        <begin position="10"/>
        <end position="89"/>
    </location>
</feature>
<feature type="transmembrane region" description="Helical" evidence="1">
    <location>
        <begin position="57"/>
        <end position="89"/>
    </location>
</feature>
<feature type="domain" description="Cell wall-active antibiotics response LiaF-like C-terminal" evidence="2">
    <location>
        <begin position="129"/>
        <end position="241"/>
    </location>
</feature>
<dbReference type="InterPro" id="IPR016975">
    <property type="entry name" value="Cell_wall_LiaF"/>
</dbReference>
<dbReference type="InterPro" id="IPR056066">
    <property type="entry name" value="DUF7649"/>
</dbReference>
<feature type="transmembrane region" description="Helical" evidence="1">
    <location>
        <begin position="12"/>
        <end position="45"/>
    </location>
</feature>
<keyword evidence="1" id="KW-0812">Transmembrane</keyword>
<keyword evidence="1" id="KW-1133">Transmembrane helix</keyword>
<sequence length="244" mass="28061">MFDKLKTETINLFLLIGIALLVLEFTFHDGGYVFFLVITIGCIYFGRKKMPRSKGKFLFWFGMIFFTLTLLNTLAFKFLILAMLGYAIFQYVQSQKKPQMIKPESAIRLDKDPVEGIVMEKPLLSNILFGRQQTPKDIYEWQDINIQTGIGDTVIDLSNTVLPKEEAVIFIRGFIGNVQIYIPYELEVSLKHSVMAGAVNVLDYKESRKMNKTIFLETEAYKDAKEKLKICTSLLVGDIEVRRK</sequence>
<evidence type="ECO:0000313" key="4">
    <source>
        <dbReference type="EMBL" id="MBS2969123.1"/>
    </source>
</evidence>
<dbReference type="NCBIfam" id="NF040535">
    <property type="entry name" value="LiaF_C_term"/>
    <property type="match status" value="1"/>
</dbReference>
<evidence type="ECO:0000259" key="2">
    <source>
        <dbReference type="Pfam" id="PF09922"/>
    </source>
</evidence>
<dbReference type="PIRSF" id="PIRSF031509">
    <property type="entry name" value="Cell_wall_LiaF/YvqF"/>
    <property type="match status" value="1"/>
</dbReference>
<comment type="caution">
    <text evidence="4">The sequence shown here is derived from an EMBL/GenBank/DDBJ whole genome shotgun (WGS) entry which is preliminary data.</text>
</comment>
<evidence type="ECO:0000313" key="5">
    <source>
        <dbReference type="Proteomes" id="UP000682403"/>
    </source>
</evidence>
<accession>A0ABS5LF34</accession>
<gene>
    <name evidence="4" type="ORF">J9317_10150</name>
</gene>
<evidence type="ECO:0000256" key="1">
    <source>
        <dbReference type="SAM" id="Phobius"/>
    </source>
</evidence>
<dbReference type="EMBL" id="JAGVRK010000001">
    <property type="protein sequence ID" value="MBS2969123.1"/>
    <property type="molecule type" value="Genomic_DNA"/>
</dbReference>
<organism evidence="4 5">
    <name type="scientific">Metabacillus flavus</name>
    <dbReference type="NCBI Taxonomy" id="2823519"/>
    <lineage>
        <taxon>Bacteria</taxon>
        <taxon>Bacillati</taxon>
        <taxon>Bacillota</taxon>
        <taxon>Bacilli</taxon>
        <taxon>Bacillales</taxon>
        <taxon>Bacillaceae</taxon>
        <taxon>Metabacillus</taxon>
    </lineage>
</organism>
<dbReference type="InterPro" id="IPR024425">
    <property type="entry name" value="LiaF-like_C"/>
</dbReference>
<name>A0ABS5LF34_9BACI</name>
<protein>
    <submittedName>
        <fullName evidence="4">Cell wall-active antibiotics response protein</fullName>
    </submittedName>
</protein>
<dbReference type="Proteomes" id="UP000682403">
    <property type="component" value="Unassembled WGS sequence"/>
</dbReference>
<keyword evidence="5" id="KW-1185">Reference proteome</keyword>
<evidence type="ECO:0000259" key="3">
    <source>
        <dbReference type="Pfam" id="PF24661"/>
    </source>
</evidence>
<dbReference type="Pfam" id="PF24661">
    <property type="entry name" value="DUF7649"/>
    <property type="match status" value="1"/>
</dbReference>
<dbReference type="Pfam" id="PF09922">
    <property type="entry name" value="LiaF-like_C"/>
    <property type="match status" value="1"/>
</dbReference>